<organism evidence="1">
    <name type="scientific">marine sediment metagenome</name>
    <dbReference type="NCBI Taxonomy" id="412755"/>
    <lineage>
        <taxon>unclassified sequences</taxon>
        <taxon>metagenomes</taxon>
        <taxon>ecological metagenomes</taxon>
    </lineage>
</organism>
<name>A0A0F8WY00_9ZZZZ</name>
<gene>
    <name evidence="1" type="ORF">LCGC14_3095890</name>
</gene>
<proteinExistence type="predicted"/>
<reference evidence="1" key="1">
    <citation type="journal article" date="2015" name="Nature">
        <title>Complex archaea that bridge the gap between prokaryotes and eukaryotes.</title>
        <authorList>
            <person name="Spang A."/>
            <person name="Saw J.H."/>
            <person name="Jorgensen S.L."/>
            <person name="Zaremba-Niedzwiedzka K."/>
            <person name="Martijn J."/>
            <person name="Lind A.E."/>
            <person name="van Eijk R."/>
            <person name="Schleper C."/>
            <person name="Guy L."/>
            <person name="Ettema T.J."/>
        </authorList>
    </citation>
    <scope>NUCLEOTIDE SEQUENCE</scope>
</reference>
<sequence>MGDVVVAVTLIDADGASEAFVAMAIGNTYKVRNNGRTLIHLKKSGAGDANVTIQTPKQVAGLAVADPIAIVPATVGDVMVAPVNKDLFNDAVGDVNLTTDEGTGLTIAAVRL</sequence>
<accession>A0A0F8WY00</accession>
<evidence type="ECO:0000313" key="1">
    <source>
        <dbReference type="EMBL" id="KKK53325.1"/>
    </source>
</evidence>
<protein>
    <submittedName>
        <fullName evidence="1">Uncharacterized protein</fullName>
    </submittedName>
</protein>
<comment type="caution">
    <text evidence="1">The sequence shown here is derived from an EMBL/GenBank/DDBJ whole genome shotgun (WGS) entry which is preliminary data.</text>
</comment>
<dbReference type="AlphaFoldDB" id="A0A0F8WY00"/>
<dbReference type="EMBL" id="LAZR01066566">
    <property type="protein sequence ID" value="KKK53325.1"/>
    <property type="molecule type" value="Genomic_DNA"/>
</dbReference>